<organism evidence="9 10">
    <name type="scientific">Martelella alba</name>
    <dbReference type="NCBI Taxonomy" id="2590451"/>
    <lineage>
        <taxon>Bacteria</taxon>
        <taxon>Pseudomonadati</taxon>
        <taxon>Pseudomonadota</taxon>
        <taxon>Alphaproteobacteria</taxon>
        <taxon>Hyphomicrobiales</taxon>
        <taxon>Aurantimonadaceae</taxon>
        <taxon>Martelella</taxon>
    </lineage>
</organism>
<dbReference type="EMBL" id="VHLG01000010">
    <property type="protein sequence ID" value="TPW29098.1"/>
    <property type="molecule type" value="Genomic_DNA"/>
</dbReference>
<evidence type="ECO:0000256" key="7">
    <source>
        <dbReference type="ARBA" id="ARBA00049185"/>
    </source>
</evidence>
<accession>A0A506U6H0</accession>
<proteinExistence type="inferred from homology"/>
<dbReference type="Proteomes" id="UP000318801">
    <property type="component" value="Unassembled WGS sequence"/>
</dbReference>
<dbReference type="NCBIfam" id="NF005732">
    <property type="entry name" value="PRK07550.1"/>
    <property type="match status" value="1"/>
</dbReference>
<keyword evidence="10" id="KW-1185">Reference proteome</keyword>
<dbReference type="EC" id="2.6.1.1" evidence="3"/>
<evidence type="ECO:0000256" key="6">
    <source>
        <dbReference type="ARBA" id="ARBA00022898"/>
    </source>
</evidence>
<dbReference type="GO" id="GO:0004069">
    <property type="term" value="F:L-aspartate:2-oxoglutarate aminotransferase activity"/>
    <property type="evidence" value="ECO:0007669"/>
    <property type="project" value="UniProtKB-EC"/>
</dbReference>
<evidence type="ECO:0000256" key="4">
    <source>
        <dbReference type="ARBA" id="ARBA00022576"/>
    </source>
</evidence>
<dbReference type="SUPFAM" id="SSF53383">
    <property type="entry name" value="PLP-dependent transferases"/>
    <property type="match status" value="1"/>
</dbReference>
<sequence>MSAKPLLNPLVETMDAPPIPAVRQALAAYDGRHGPVLDLCQAVPGYAPHADLLTALSETAGDAALAGYGDIQGEGVLRNALAADINALYGGNLAASELQITAGGNQAFFVMALSLARPGDEVILIGPHYFNHDMTLRMLGITVRVVDGDPAAGFLPDMAAIKAATNAKTRAIFIVTPNNPTGGIYPPALVDALLDHCIKAGIMLVVDETYRDFLPAGSNAPHDLFTRQEWRDHFVHIYSFSKAYCIPGHRVGAIAAGGRIMTEIAKVMDNLQICAPRPAQHALVGAMTRLKTWRDENRDEIDRRRLAFEQAIATAGHWQIISIGAYFAYLRHPFDRKHAMEVARDLASEHGILVLPGSCFGARQEGYIRAAFANADVEVIKTLTTRLPVKL</sequence>
<dbReference type="InterPro" id="IPR004839">
    <property type="entry name" value="Aminotransferase_I/II_large"/>
</dbReference>
<dbReference type="InterPro" id="IPR015421">
    <property type="entry name" value="PyrdxlP-dep_Trfase_major"/>
</dbReference>
<dbReference type="AlphaFoldDB" id="A0A506U6H0"/>
<dbReference type="Pfam" id="PF00155">
    <property type="entry name" value="Aminotran_1_2"/>
    <property type="match status" value="1"/>
</dbReference>
<evidence type="ECO:0000256" key="2">
    <source>
        <dbReference type="ARBA" id="ARBA00007441"/>
    </source>
</evidence>
<reference evidence="9 10" key="1">
    <citation type="submission" date="2019-06" db="EMBL/GenBank/DDBJ databases">
        <authorList>
            <person name="Li M."/>
        </authorList>
    </citation>
    <scope>NUCLEOTIDE SEQUENCE [LARGE SCALE GENOMIC DNA]</scope>
    <source>
        <strain evidence="9 10">BGMRC2036</strain>
    </source>
</reference>
<evidence type="ECO:0000313" key="9">
    <source>
        <dbReference type="EMBL" id="TPW29098.1"/>
    </source>
</evidence>
<protein>
    <recommendedName>
        <fullName evidence="3">aspartate transaminase</fullName>
        <ecNumber evidence="3">2.6.1.1</ecNumber>
    </recommendedName>
</protein>
<keyword evidence="5 9" id="KW-0808">Transferase</keyword>
<dbReference type="CDD" id="cd00609">
    <property type="entry name" value="AAT_like"/>
    <property type="match status" value="1"/>
</dbReference>
<dbReference type="Gene3D" id="3.40.640.10">
    <property type="entry name" value="Type I PLP-dependent aspartate aminotransferase-like (Major domain)"/>
    <property type="match status" value="1"/>
</dbReference>
<name>A0A506U6H0_9HYPH</name>
<keyword evidence="6" id="KW-0663">Pyridoxal phosphate</keyword>
<comment type="caution">
    <text evidence="9">The sequence shown here is derived from an EMBL/GenBank/DDBJ whole genome shotgun (WGS) entry which is preliminary data.</text>
</comment>
<feature type="domain" description="Aminotransferase class I/classII large" evidence="8">
    <location>
        <begin position="36"/>
        <end position="387"/>
    </location>
</feature>
<gene>
    <name evidence="9" type="ORF">FJU08_14685</name>
</gene>
<dbReference type="GO" id="GO:0030170">
    <property type="term" value="F:pyridoxal phosphate binding"/>
    <property type="evidence" value="ECO:0007669"/>
    <property type="project" value="InterPro"/>
</dbReference>
<dbReference type="PANTHER" id="PTHR46383:SF1">
    <property type="entry name" value="ASPARTATE AMINOTRANSFERASE"/>
    <property type="match status" value="1"/>
</dbReference>
<dbReference type="PANTHER" id="PTHR46383">
    <property type="entry name" value="ASPARTATE AMINOTRANSFERASE"/>
    <property type="match status" value="1"/>
</dbReference>
<evidence type="ECO:0000256" key="5">
    <source>
        <dbReference type="ARBA" id="ARBA00022679"/>
    </source>
</evidence>
<comment type="similarity">
    <text evidence="2">Belongs to the class-I pyridoxal-phosphate-dependent aminotransferase family.</text>
</comment>
<comment type="catalytic activity">
    <reaction evidence="7">
        <text>L-aspartate + 2-oxoglutarate = oxaloacetate + L-glutamate</text>
        <dbReference type="Rhea" id="RHEA:21824"/>
        <dbReference type="ChEBI" id="CHEBI:16452"/>
        <dbReference type="ChEBI" id="CHEBI:16810"/>
        <dbReference type="ChEBI" id="CHEBI:29985"/>
        <dbReference type="ChEBI" id="CHEBI:29991"/>
        <dbReference type="EC" id="2.6.1.1"/>
    </reaction>
</comment>
<evidence type="ECO:0000256" key="1">
    <source>
        <dbReference type="ARBA" id="ARBA00001933"/>
    </source>
</evidence>
<evidence type="ECO:0000259" key="8">
    <source>
        <dbReference type="Pfam" id="PF00155"/>
    </source>
</evidence>
<evidence type="ECO:0000256" key="3">
    <source>
        <dbReference type="ARBA" id="ARBA00012753"/>
    </source>
</evidence>
<dbReference type="GO" id="GO:0006520">
    <property type="term" value="P:amino acid metabolic process"/>
    <property type="evidence" value="ECO:0007669"/>
    <property type="project" value="InterPro"/>
</dbReference>
<keyword evidence="4 9" id="KW-0032">Aminotransferase</keyword>
<evidence type="ECO:0000313" key="10">
    <source>
        <dbReference type="Proteomes" id="UP000318801"/>
    </source>
</evidence>
<dbReference type="InterPro" id="IPR050596">
    <property type="entry name" value="AspAT/PAT-like"/>
</dbReference>
<dbReference type="OrthoDB" id="9766084at2"/>
<comment type="cofactor">
    <cofactor evidence="1">
        <name>pyridoxal 5'-phosphate</name>
        <dbReference type="ChEBI" id="CHEBI:597326"/>
    </cofactor>
</comment>
<dbReference type="InterPro" id="IPR015424">
    <property type="entry name" value="PyrdxlP-dep_Trfase"/>
</dbReference>
<dbReference type="RefSeq" id="WP_141149775.1">
    <property type="nucleotide sequence ID" value="NZ_VHLG01000010.1"/>
</dbReference>